<dbReference type="EMBL" id="QGNW01002576">
    <property type="protein sequence ID" value="RVW17513.1"/>
    <property type="molecule type" value="Genomic_DNA"/>
</dbReference>
<organism evidence="1 2">
    <name type="scientific">Vitis vinifera</name>
    <name type="common">Grape</name>
    <dbReference type="NCBI Taxonomy" id="29760"/>
    <lineage>
        <taxon>Eukaryota</taxon>
        <taxon>Viridiplantae</taxon>
        <taxon>Streptophyta</taxon>
        <taxon>Embryophyta</taxon>
        <taxon>Tracheophyta</taxon>
        <taxon>Spermatophyta</taxon>
        <taxon>Magnoliopsida</taxon>
        <taxon>eudicotyledons</taxon>
        <taxon>Gunneridae</taxon>
        <taxon>Pentapetalae</taxon>
        <taxon>rosids</taxon>
        <taxon>Vitales</taxon>
        <taxon>Vitaceae</taxon>
        <taxon>Viteae</taxon>
        <taxon>Vitis</taxon>
    </lineage>
</organism>
<sequence length="145" mass="15902">MTQLIASQHSWDVGEVGALFTEVDVRGCPHNNNALIASQWAALEGRCPSAAAAARVDVPDTTLLHFCFPFLPPMDNPMLQCDTELVVAMQGVLEMGSWGFGETTIPNDCWLIVEDFGYNGSLAYVELVGISNFKTHWKFKGCGEY</sequence>
<name>A0A438C2P5_VITVI</name>
<comment type="caution">
    <text evidence="1">The sequence shown here is derived from an EMBL/GenBank/DDBJ whole genome shotgun (WGS) entry which is preliminary data.</text>
</comment>
<evidence type="ECO:0000313" key="1">
    <source>
        <dbReference type="EMBL" id="RVW17513.1"/>
    </source>
</evidence>
<proteinExistence type="predicted"/>
<dbReference type="Proteomes" id="UP000288805">
    <property type="component" value="Unassembled WGS sequence"/>
</dbReference>
<reference evidence="1 2" key="1">
    <citation type="journal article" date="2018" name="PLoS Genet.">
        <title>Population sequencing reveals clonal diversity and ancestral inbreeding in the grapevine cultivar Chardonnay.</title>
        <authorList>
            <person name="Roach M.J."/>
            <person name="Johnson D.L."/>
            <person name="Bohlmann J."/>
            <person name="van Vuuren H.J."/>
            <person name="Jones S.J."/>
            <person name="Pretorius I.S."/>
            <person name="Schmidt S.A."/>
            <person name="Borneman A.R."/>
        </authorList>
    </citation>
    <scope>NUCLEOTIDE SEQUENCE [LARGE SCALE GENOMIC DNA]</scope>
    <source>
        <strain evidence="2">cv. Chardonnay</strain>
        <tissue evidence="1">Leaf</tissue>
    </source>
</reference>
<accession>A0A438C2P5</accession>
<gene>
    <name evidence="1" type="ORF">CK203_083474</name>
</gene>
<dbReference type="AlphaFoldDB" id="A0A438C2P5"/>
<protein>
    <submittedName>
        <fullName evidence="1">Uncharacterized protein</fullName>
    </submittedName>
</protein>
<evidence type="ECO:0000313" key="2">
    <source>
        <dbReference type="Proteomes" id="UP000288805"/>
    </source>
</evidence>